<dbReference type="Proteomes" id="UP000265120">
    <property type="component" value="Chromosome 13"/>
</dbReference>
<dbReference type="PANTHER" id="PTHR47595:SF1">
    <property type="entry name" value="MYB_SANT-LIKE DNA-BINDING DOMAIN-CONTAINING PROTEIN"/>
    <property type="match status" value="1"/>
</dbReference>
<evidence type="ECO:0000256" key="1">
    <source>
        <dbReference type="SAM" id="Phobius"/>
    </source>
</evidence>
<name>A0A3P8WDB4_CYNSE</name>
<evidence type="ECO:0000313" key="4">
    <source>
        <dbReference type="Proteomes" id="UP000265120"/>
    </source>
</evidence>
<reference evidence="3" key="3">
    <citation type="submission" date="2025-09" db="UniProtKB">
        <authorList>
            <consortium name="Ensembl"/>
        </authorList>
    </citation>
    <scope>IDENTIFICATION</scope>
</reference>
<dbReference type="FunFam" id="1.10.10.60:FF:000032">
    <property type="entry name" value="Zinc finger and SCAN domain-containing 20"/>
    <property type="match status" value="1"/>
</dbReference>
<feature type="domain" description="Myb/SANT-like DNA-binding" evidence="2">
    <location>
        <begin position="8"/>
        <end position="96"/>
    </location>
</feature>
<evidence type="ECO:0000259" key="2">
    <source>
        <dbReference type="Pfam" id="PF13837"/>
    </source>
</evidence>
<dbReference type="OMA" id="GVHRDWK"/>
<reference evidence="3" key="2">
    <citation type="submission" date="2025-08" db="UniProtKB">
        <authorList>
            <consortium name="Ensembl"/>
        </authorList>
    </citation>
    <scope>IDENTIFICATION</scope>
</reference>
<dbReference type="InterPro" id="IPR044822">
    <property type="entry name" value="Myb_DNA-bind_4"/>
</dbReference>
<keyword evidence="1" id="KW-0812">Transmembrane</keyword>
<dbReference type="Ensembl" id="ENSCSET00000022935.1">
    <property type="protein sequence ID" value="ENSCSEP00000022645.1"/>
    <property type="gene ID" value="ENSCSEG00000014423.1"/>
</dbReference>
<evidence type="ECO:0000313" key="3">
    <source>
        <dbReference type="Ensembl" id="ENSCSEP00000022645.1"/>
    </source>
</evidence>
<dbReference type="GeneTree" id="ENSGT00940000168331"/>
<keyword evidence="1" id="KW-1133">Transmembrane helix</keyword>
<protein>
    <recommendedName>
        <fullName evidence="2">Myb/SANT-like DNA-binding domain-containing protein</fullName>
    </recommendedName>
</protein>
<dbReference type="PANTHER" id="PTHR47595">
    <property type="entry name" value="HEAT SHOCK 70 KDA PROTEIN 14"/>
    <property type="match status" value="1"/>
</dbReference>
<sequence length="141" mass="16880">MDPVCSEPWSYSEVQTFLQIIGDEEVQRSLYGAVRNGKVFRQVSERMAARGFYRSPDQCRIKCKKLRCEYRKAKLQNEQSAANRKTWKWFNLMDAYFGHRTAFVGLEGEFLSHFQKQEMQCLQSLYIYVYICICIYIFNWH</sequence>
<dbReference type="InParanoid" id="A0A3P8WDB4"/>
<dbReference type="Pfam" id="PF13837">
    <property type="entry name" value="Myb_DNA-bind_4"/>
    <property type="match status" value="1"/>
</dbReference>
<keyword evidence="1" id="KW-0472">Membrane</keyword>
<dbReference type="Gene3D" id="1.10.10.60">
    <property type="entry name" value="Homeodomain-like"/>
    <property type="match status" value="1"/>
</dbReference>
<feature type="transmembrane region" description="Helical" evidence="1">
    <location>
        <begin position="121"/>
        <end position="138"/>
    </location>
</feature>
<reference evidence="3 4" key="1">
    <citation type="journal article" date="2014" name="Nat. Genet.">
        <title>Whole-genome sequence of a flatfish provides insights into ZW sex chromosome evolution and adaptation to a benthic lifestyle.</title>
        <authorList>
            <person name="Chen S."/>
            <person name="Zhang G."/>
            <person name="Shao C."/>
            <person name="Huang Q."/>
            <person name="Liu G."/>
            <person name="Zhang P."/>
            <person name="Song W."/>
            <person name="An N."/>
            <person name="Chalopin D."/>
            <person name="Volff J.N."/>
            <person name="Hong Y."/>
            <person name="Li Q."/>
            <person name="Sha Z."/>
            <person name="Zhou H."/>
            <person name="Xie M."/>
            <person name="Yu Q."/>
            <person name="Liu Y."/>
            <person name="Xiang H."/>
            <person name="Wang N."/>
            <person name="Wu K."/>
            <person name="Yang C."/>
            <person name="Zhou Q."/>
            <person name="Liao X."/>
            <person name="Yang L."/>
            <person name="Hu Q."/>
            <person name="Zhang J."/>
            <person name="Meng L."/>
            <person name="Jin L."/>
            <person name="Tian Y."/>
            <person name="Lian J."/>
            <person name="Yang J."/>
            <person name="Miao G."/>
            <person name="Liu S."/>
            <person name="Liang Z."/>
            <person name="Yan F."/>
            <person name="Li Y."/>
            <person name="Sun B."/>
            <person name="Zhang H."/>
            <person name="Zhang J."/>
            <person name="Zhu Y."/>
            <person name="Du M."/>
            <person name="Zhao Y."/>
            <person name="Schartl M."/>
            <person name="Tang Q."/>
            <person name="Wang J."/>
        </authorList>
    </citation>
    <scope>NUCLEOTIDE SEQUENCE</scope>
</reference>
<proteinExistence type="predicted"/>
<keyword evidence="4" id="KW-1185">Reference proteome</keyword>
<dbReference type="AlphaFoldDB" id="A0A3P8WDB4"/>
<organism evidence="3 4">
    <name type="scientific">Cynoglossus semilaevis</name>
    <name type="common">Tongue sole</name>
    <dbReference type="NCBI Taxonomy" id="244447"/>
    <lineage>
        <taxon>Eukaryota</taxon>
        <taxon>Metazoa</taxon>
        <taxon>Chordata</taxon>
        <taxon>Craniata</taxon>
        <taxon>Vertebrata</taxon>
        <taxon>Euteleostomi</taxon>
        <taxon>Actinopterygii</taxon>
        <taxon>Neopterygii</taxon>
        <taxon>Teleostei</taxon>
        <taxon>Neoteleostei</taxon>
        <taxon>Acanthomorphata</taxon>
        <taxon>Carangaria</taxon>
        <taxon>Pleuronectiformes</taxon>
        <taxon>Pleuronectoidei</taxon>
        <taxon>Cynoglossidae</taxon>
        <taxon>Cynoglossinae</taxon>
        <taxon>Cynoglossus</taxon>
    </lineage>
</organism>
<accession>A0A3P8WDB4</accession>